<dbReference type="VEuPathDB" id="PlasmoDB:PVX_107750"/>
<dbReference type="VEuPathDB" id="PlasmoDB:PVPAM_020025400"/>
<evidence type="ECO:0000256" key="1">
    <source>
        <dbReference type="SAM" id="Phobius"/>
    </source>
</evidence>
<dbReference type="VEuPathDB" id="PlasmoDB:PVW1_010005900"/>
<dbReference type="VEuPathDB" id="PlasmoDB:PVP01_0217600"/>
<evidence type="ECO:0000313" key="3">
    <source>
        <dbReference type="Proteomes" id="UP000196402"/>
    </source>
</evidence>
<dbReference type="Proteomes" id="UP000196402">
    <property type="component" value="Chromosome 2"/>
</dbReference>
<organism evidence="2 3">
    <name type="scientific">Plasmodium vivax</name>
    <name type="common">malaria parasite P. vivax</name>
    <dbReference type="NCBI Taxonomy" id="5855"/>
    <lineage>
        <taxon>Eukaryota</taxon>
        <taxon>Sar</taxon>
        <taxon>Alveolata</taxon>
        <taxon>Apicomplexa</taxon>
        <taxon>Aconoidasida</taxon>
        <taxon>Haemosporida</taxon>
        <taxon>Plasmodiidae</taxon>
        <taxon>Plasmodium</taxon>
        <taxon>Plasmodium (Plasmodium)</taxon>
    </lineage>
</organism>
<name>A0A1G4GRM4_PLAVI</name>
<sequence>MKDTYKYVKQFNGCKDEFKGMKEEHNEEYRAKCQSITSNYMKSNQSELSEICTDVLTYFKKLENNSVHVYPLPASCYYVYYWLYFDKLEKKRNSDNDVFGIYSELLKFYKENVNNDPLCAQYLKLIPQSTLKELNDLFNLYENFIKFKSNHYRGVNDKCSCARECVKIYREYLDKCHQGVNKDLCKELEDFRYEYNQHMEKELECPEVDKALPSTRRYDIVMLTSIIFLITVVTSVMVLILHKFTSFGSWICPAKKRKRQIRDNADEETYRYLHTSEMMNKNSGRSIHIAYNSV</sequence>
<accession>A0A1G4GRM4</accession>
<keyword evidence="1" id="KW-0812">Transmembrane</keyword>
<protein>
    <submittedName>
        <fullName evidence="2">VIR protein</fullName>
    </submittedName>
</protein>
<reference evidence="2 3" key="1">
    <citation type="submission" date="2016-07" db="EMBL/GenBank/DDBJ databases">
        <authorList>
            <consortium name="Pathogen Informatics"/>
        </authorList>
    </citation>
    <scope>NUCLEOTIDE SEQUENCE [LARGE SCALE GENOMIC DNA]</scope>
</reference>
<dbReference type="EMBL" id="LT615240">
    <property type="protein sequence ID" value="SCO65225.1"/>
    <property type="molecule type" value="Genomic_DNA"/>
</dbReference>
<dbReference type="InterPro" id="IPR008780">
    <property type="entry name" value="Plasmodium_Vir"/>
</dbReference>
<proteinExistence type="predicted"/>
<keyword evidence="1" id="KW-1133">Transmembrane helix</keyword>
<keyword evidence="1" id="KW-0472">Membrane</keyword>
<dbReference type="AlphaFoldDB" id="A0A1G4GRM4"/>
<evidence type="ECO:0000313" key="2">
    <source>
        <dbReference type="EMBL" id="SCO65225.1"/>
    </source>
</evidence>
<gene>
    <name evidence="2" type="ORF">PVT01_020021700</name>
</gene>
<dbReference type="Pfam" id="PF05795">
    <property type="entry name" value="Plasmodium_Vir"/>
    <property type="match status" value="2"/>
</dbReference>
<feature type="transmembrane region" description="Helical" evidence="1">
    <location>
        <begin position="220"/>
        <end position="241"/>
    </location>
</feature>